<feature type="domain" description="UDP-3-O-[3-hydroxymyristoyl] glucosamine N-acyltransferase non-repeat region" evidence="7">
    <location>
        <begin position="33"/>
        <end position="104"/>
    </location>
</feature>
<gene>
    <name evidence="8" type="ORF">IHQ68_16870</name>
</gene>
<dbReference type="PANTHER" id="PTHR43378:SF2">
    <property type="entry name" value="UDP-3-O-ACYLGLUCOSAMINE N-ACYLTRANSFERASE 1, MITOCHONDRIAL-RELATED"/>
    <property type="match status" value="1"/>
</dbReference>
<keyword evidence="9" id="KW-1185">Reference proteome</keyword>
<evidence type="ECO:0000256" key="2">
    <source>
        <dbReference type="ARBA" id="ARBA00022556"/>
    </source>
</evidence>
<name>A0ABU1DJJ2_9HYPH</name>
<keyword evidence="4" id="KW-0677">Repeat</keyword>
<dbReference type="PANTHER" id="PTHR43378">
    <property type="entry name" value="UDP-3-O-ACYLGLUCOSAMINE N-ACYLTRANSFERASE"/>
    <property type="match status" value="1"/>
</dbReference>
<proteinExistence type="predicted"/>
<dbReference type="SUPFAM" id="SSF51161">
    <property type="entry name" value="Trimeric LpxA-like enzymes"/>
    <property type="match status" value="1"/>
</dbReference>
<keyword evidence="5" id="KW-0443">Lipid metabolism</keyword>
<protein>
    <submittedName>
        <fullName evidence="8">UDP-3-O-(3-hydroxymyristoyl)glucosamine N-acyltransferase</fullName>
    </submittedName>
</protein>
<dbReference type="Proteomes" id="UP001181622">
    <property type="component" value="Unassembled WGS sequence"/>
</dbReference>
<organism evidence="8 9">
    <name type="scientific">Chelatococcus sambhunathii</name>
    <dbReference type="NCBI Taxonomy" id="363953"/>
    <lineage>
        <taxon>Bacteria</taxon>
        <taxon>Pseudomonadati</taxon>
        <taxon>Pseudomonadota</taxon>
        <taxon>Alphaproteobacteria</taxon>
        <taxon>Hyphomicrobiales</taxon>
        <taxon>Chelatococcaceae</taxon>
        <taxon>Chelatococcus</taxon>
    </lineage>
</organism>
<evidence type="ECO:0000259" key="7">
    <source>
        <dbReference type="Pfam" id="PF04613"/>
    </source>
</evidence>
<reference evidence="8" key="1">
    <citation type="submission" date="2020-10" db="EMBL/GenBank/DDBJ databases">
        <authorList>
            <person name="Abbas A."/>
            <person name="Razzaq R."/>
            <person name="Waqas M."/>
            <person name="Abbas N."/>
            <person name="Nielsen T.K."/>
            <person name="Hansen L.H."/>
            <person name="Hussain S."/>
            <person name="Shahid M."/>
        </authorList>
    </citation>
    <scope>NUCLEOTIDE SEQUENCE</scope>
    <source>
        <strain evidence="8">S14</strain>
    </source>
</reference>
<dbReference type="Gene3D" id="2.160.10.10">
    <property type="entry name" value="Hexapeptide repeat proteins"/>
    <property type="match status" value="1"/>
</dbReference>
<dbReference type="Pfam" id="PF04613">
    <property type="entry name" value="LpxD"/>
    <property type="match status" value="1"/>
</dbReference>
<dbReference type="Pfam" id="PF00132">
    <property type="entry name" value="Hexapep"/>
    <property type="match status" value="1"/>
</dbReference>
<evidence type="ECO:0000313" key="8">
    <source>
        <dbReference type="EMBL" id="MDR4308292.1"/>
    </source>
</evidence>
<keyword evidence="6" id="KW-0012">Acyltransferase</keyword>
<dbReference type="RefSeq" id="WP_309393923.1">
    <property type="nucleotide sequence ID" value="NZ_JADBEO010000046.1"/>
</dbReference>
<dbReference type="InterPro" id="IPR018357">
    <property type="entry name" value="Hexapep_transf_CS"/>
</dbReference>
<keyword evidence="1" id="KW-0444">Lipid biosynthesis</keyword>
<keyword evidence="3" id="KW-0808">Transferase</keyword>
<keyword evidence="2" id="KW-0441">Lipid A biosynthesis</keyword>
<sequence length="296" mass="30045">MSEPRFLVPSTSLDLPALLALTGARLVGAERALEVTGVGSLEWASPRDAVFVEDLSGEPDRRAALAATDAGLCLVPPSEADFAPATAVVLASEHPRRAFLAIAAALFPSALRQTALFGPGIAAGAAVHPEARLEPDVSVDPGAVIGPGAEIGRGTVIGANAMLGAGVRIGRDSAIGAGAVVANALIGDRVVIQPGASIGHEGMDGAAAPSLGRVILQDDVAIGANAAVRRGRDRDTIVGEGSRVDALARIPRDVVVGRHCLIYGGLALEEGATVPDFSICGLPGELRRRPLKDIQA</sequence>
<evidence type="ECO:0000256" key="3">
    <source>
        <dbReference type="ARBA" id="ARBA00022679"/>
    </source>
</evidence>
<comment type="caution">
    <text evidence="8">The sequence shown here is derived from an EMBL/GenBank/DDBJ whole genome shotgun (WGS) entry which is preliminary data.</text>
</comment>
<evidence type="ECO:0000256" key="1">
    <source>
        <dbReference type="ARBA" id="ARBA00022516"/>
    </source>
</evidence>
<accession>A0ABU1DJJ2</accession>
<evidence type="ECO:0000256" key="6">
    <source>
        <dbReference type="ARBA" id="ARBA00023315"/>
    </source>
</evidence>
<dbReference type="InterPro" id="IPR007691">
    <property type="entry name" value="LpxD"/>
</dbReference>
<evidence type="ECO:0000256" key="4">
    <source>
        <dbReference type="ARBA" id="ARBA00022737"/>
    </source>
</evidence>
<dbReference type="InterPro" id="IPR001451">
    <property type="entry name" value="Hexapep"/>
</dbReference>
<dbReference type="InterPro" id="IPR011004">
    <property type="entry name" value="Trimer_LpxA-like_sf"/>
</dbReference>
<dbReference type="InterPro" id="IPR020573">
    <property type="entry name" value="UDP_GlcNAc_AcTrfase_non-rep"/>
</dbReference>
<evidence type="ECO:0000313" key="9">
    <source>
        <dbReference type="Proteomes" id="UP001181622"/>
    </source>
</evidence>
<dbReference type="PROSITE" id="PS00101">
    <property type="entry name" value="HEXAPEP_TRANSFERASES"/>
    <property type="match status" value="1"/>
</dbReference>
<dbReference type="EMBL" id="JADBEO010000046">
    <property type="protein sequence ID" value="MDR4308292.1"/>
    <property type="molecule type" value="Genomic_DNA"/>
</dbReference>
<dbReference type="Gene3D" id="3.40.1390.10">
    <property type="entry name" value="MurE/MurF, N-terminal domain"/>
    <property type="match status" value="1"/>
</dbReference>
<evidence type="ECO:0000256" key="5">
    <source>
        <dbReference type="ARBA" id="ARBA00023098"/>
    </source>
</evidence>